<keyword evidence="3" id="KW-1185">Reference proteome</keyword>
<protein>
    <submittedName>
        <fullName evidence="2">Uncharacterized protein</fullName>
    </submittedName>
</protein>
<evidence type="ECO:0000313" key="2">
    <source>
        <dbReference type="EMBL" id="KAL1498965.1"/>
    </source>
</evidence>
<reference evidence="2 3" key="1">
    <citation type="journal article" date="2024" name="Science">
        <title>Giant polyketide synthase enzymes in the biosynthesis of giant marine polyether toxins.</title>
        <authorList>
            <person name="Fallon T.R."/>
            <person name="Shende V.V."/>
            <person name="Wierzbicki I.H."/>
            <person name="Pendleton A.L."/>
            <person name="Watervoot N.F."/>
            <person name="Auber R.P."/>
            <person name="Gonzalez D.J."/>
            <person name="Wisecaver J.H."/>
            <person name="Moore B.S."/>
        </authorList>
    </citation>
    <scope>NUCLEOTIDE SEQUENCE [LARGE SCALE GENOMIC DNA]</scope>
    <source>
        <strain evidence="2 3">12B1</strain>
    </source>
</reference>
<feature type="region of interest" description="Disordered" evidence="1">
    <location>
        <begin position="261"/>
        <end position="309"/>
    </location>
</feature>
<organism evidence="2 3">
    <name type="scientific">Prymnesium parvum</name>
    <name type="common">Toxic golden alga</name>
    <dbReference type="NCBI Taxonomy" id="97485"/>
    <lineage>
        <taxon>Eukaryota</taxon>
        <taxon>Haptista</taxon>
        <taxon>Haptophyta</taxon>
        <taxon>Prymnesiophyceae</taxon>
        <taxon>Prymnesiales</taxon>
        <taxon>Prymnesiaceae</taxon>
        <taxon>Prymnesium</taxon>
    </lineage>
</organism>
<dbReference type="EMBL" id="JBGBPQ010000026">
    <property type="protein sequence ID" value="KAL1498965.1"/>
    <property type="molecule type" value="Genomic_DNA"/>
</dbReference>
<evidence type="ECO:0000313" key="3">
    <source>
        <dbReference type="Proteomes" id="UP001515480"/>
    </source>
</evidence>
<feature type="compositionally biased region" description="Low complexity" evidence="1">
    <location>
        <begin position="298"/>
        <end position="309"/>
    </location>
</feature>
<name>A0AB34IHY9_PRYPA</name>
<gene>
    <name evidence="2" type="ORF">AB1Y20_013485</name>
</gene>
<feature type="compositionally biased region" description="Polar residues" evidence="1">
    <location>
        <begin position="177"/>
        <end position="191"/>
    </location>
</feature>
<feature type="compositionally biased region" description="Polar residues" evidence="1">
    <location>
        <begin position="262"/>
        <end position="273"/>
    </location>
</feature>
<dbReference type="AlphaFoldDB" id="A0AB34IHY9"/>
<sequence length="309" mass="33358">MAAQRLAASLRTIRGGAPEEWLREVHTRQSQYTINPDQDRLEQEAAWELKMKREHTAINTSAAAAPSTASEVEDDARIRAEREARRARDWEFDGIPTVRRIPLDGETPVAAEEPSLTTGEAAWGGSLPAVSVPHSLAAFYADAARNTILFTTAKATQETLIAEASEAKLSEPAESEPQATPVNNAKQQEPLPTNGEELDTRSVLSEMWPKSSRSAGVYIALAATEQQPASYKAPHISLPRVELRCAPTSGVMEPLFCYPHSPHSSQGQTQSSEPHVISNFPAYADQKVGFPSPPSPRSPGSSAGVGSLE</sequence>
<evidence type="ECO:0000256" key="1">
    <source>
        <dbReference type="SAM" id="MobiDB-lite"/>
    </source>
</evidence>
<accession>A0AB34IHY9</accession>
<comment type="caution">
    <text evidence="2">The sequence shown here is derived from an EMBL/GenBank/DDBJ whole genome shotgun (WGS) entry which is preliminary data.</text>
</comment>
<dbReference type="Proteomes" id="UP001515480">
    <property type="component" value="Unassembled WGS sequence"/>
</dbReference>
<feature type="region of interest" description="Disordered" evidence="1">
    <location>
        <begin position="167"/>
        <end position="199"/>
    </location>
</feature>
<proteinExistence type="predicted"/>